<dbReference type="Gene3D" id="1.10.510.10">
    <property type="entry name" value="Transferase(Phosphotransferase) domain 1"/>
    <property type="match status" value="1"/>
</dbReference>
<keyword evidence="5 6" id="KW-0067">ATP-binding</keyword>
<sequence length="385" mass="43064">MDDPSHFCATNLLHTQEKMRRYAPGGFHPVRLGDKFKDGRYTVYHKLGWGGFSTVWLVGDAELNVWVALKITTASSPKPSKELEVFQYLRQKGAAHHLALLLDSFIHKGPNGSHQCLVFELLGPSVDTVVADYSTSGDRLAASTILRIARQLLQALASMHAEGYAHGDISGSNVVFTAHKLAQSSLESIFDVIGAPKPEDLIRCDGEQLSPGLPEQLVEKAGWDDWIDEDDEDIRVIDLGEAFAQGAEPVHLSEPGGLQVPEGIFTGRFDYRLDLWRAGCTIYTTVMGSRPFQFLSEIDVLVAQMIHFVEELPPEWKPKWEQLKEKAGRKWDQIPDSMPPRSKLEDRFERKAREACLKPLLPIMQGLLRFRPSDRISAAAALRLL</sequence>
<dbReference type="GO" id="GO:0004674">
    <property type="term" value="F:protein serine/threonine kinase activity"/>
    <property type="evidence" value="ECO:0007669"/>
    <property type="project" value="UniProtKB-KW"/>
</dbReference>
<dbReference type="Gene3D" id="3.30.200.20">
    <property type="entry name" value="Phosphorylase Kinase, domain 1"/>
    <property type="match status" value="1"/>
</dbReference>
<name>A0A1J7J260_9PEZI</name>
<reference evidence="8 9" key="1">
    <citation type="submission" date="2016-10" db="EMBL/GenBank/DDBJ databases">
        <title>Draft genome sequence of Coniochaeta ligniaria NRRL30616, a lignocellulolytic fungus for bioabatement of inhibitors in plant biomass hydrolysates.</title>
        <authorList>
            <consortium name="DOE Joint Genome Institute"/>
            <person name="Jimenez D.J."/>
            <person name="Hector R.E."/>
            <person name="Riley R."/>
            <person name="Sun H."/>
            <person name="Grigoriev I.V."/>
            <person name="Van Elsas J.D."/>
            <person name="Nichols N.N."/>
        </authorList>
    </citation>
    <scope>NUCLEOTIDE SEQUENCE [LARGE SCALE GENOMIC DNA]</scope>
    <source>
        <strain evidence="8 9">NRRL 30616</strain>
    </source>
</reference>
<keyword evidence="1" id="KW-0723">Serine/threonine-protein kinase</keyword>
<dbReference type="InterPro" id="IPR051175">
    <property type="entry name" value="CLK_kinases"/>
</dbReference>
<gene>
    <name evidence="8" type="ORF">CONLIGDRAFT_592070</name>
</gene>
<dbReference type="PANTHER" id="PTHR45646:SF11">
    <property type="entry name" value="SERINE_THREONINE-PROTEIN KINASE DOA"/>
    <property type="match status" value="1"/>
</dbReference>
<organism evidence="8 9">
    <name type="scientific">Coniochaeta ligniaria NRRL 30616</name>
    <dbReference type="NCBI Taxonomy" id="1408157"/>
    <lineage>
        <taxon>Eukaryota</taxon>
        <taxon>Fungi</taxon>
        <taxon>Dikarya</taxon>
        <taxon>Ascomycota</taxon>
        <taxon>Pezizomycotina</taxon>
        <taxon>Sordariomycetes</taxon>
        <taxon>Sordariomycetidae</taxon>
        <taxon>Coniochaetales</taxon>
        <taxon>Coniochaetaceae</taxon>
        <taxon>Coniochaeta</taxon>
    </lineage>
</organism>
<evidence type="ECO:0000313" key="8">
    <source>
        <dbReference type="EMBL" id="OIW34167.1"/>
    </source>
</evidence>
<evidence type="ECO:0000313" key="9">
    <source>
        <dbReference type="Proteomes" id="UP000182658"/>
    </source>
</evidence>
<keyword evidence="3 6" id="KW-0547">Nucleotide-binding</keyword>
<accession>A0A1J7J260</accession>
<dbReference type="STRING" id="1408157.A0A1J7J260"/>
<dbReference type="GO" id="GO:0043484">
    <property type="term" value="P:regulation of RNA splicing"/>
    <property type="evidence" value="ECO:0007669"/>
    <property type="project" value="TreeGrafter"/>
</dbReference>
<feature type="non-terminal residue" evidence="8">
    <location>
        <position position="385"/>
    </location>
</feature>
<keyword evidence="2" id="KW-0808">Transferase</keyword>
<dbReference type="OrthoDB" id="5979581at2759"/>
<protein>
    <submittedName>
        <fullName evidence="8">Kinase-like protein</fullName>
    </submittedName>
</protein>
<dbReference type="EMBL" id="KV875094">
    <property type="protein sequence ID" value="OIW34167.1"/>
    <property type="molecule type" value="Genomic_DNA"/>
</dbReference>
<proteinExistence type="predicted"/>
<dbReference type="GO" id="GO:0005634">
    <property type="term" value="C:nucleus"/>
    <property type="evidence" value="ECO:0007669"/>
    <property type="project" value="TreeGrafter"/>
</dbReference>
<evidence type="ECO:0000256" key="5">
    <source>
        <dbReference type="ARBA" id="ARBA00022840"/>
    </source>
</evidence>
<evidence type="ECO:0000256" key="1">
    <source>
        <dbReference type="ARBA" id="ARBA00022527"/>
    </source>
</evidence>
<dbReference type="Pfam" id="PF00069">
    <property type="entry name" value="Pkinase"/>
    <property type="match status" value="1"/>
</dbReference>
<dbReference type="SUPFAM" id="SSF56112">
    <property type="entry name" value="Protein kinase-like (PK-like)"/>
    <property type="match status" value="1"/>
</dbReference>
<evidence type="ECO:0000256" key="2">
    <source>
        <dbReference type="ARBA" id="ARBA00022679"/>
    </source>
</evidence>
<dbReference type="InterPro" id="IPR017441">
    <property type="entry name" value="Protein_kinase_ATP_BS"/>
</dbReference>
<dbReference type="InterPro" id="IPR011009">
    <property type="entry name" value="Kinase-like_dom_sf"/>
</dbReference>
<keyword evidence="4 8" id="KW-0418">Kinase</keyword>
<dbReference type="PROSITE" id="PS00107">
    <property type="entry name" value="PROTEIN_KINASE_ATP"/>
    <property type="match status" value="1"/>
</dbReference>
<dbReference type="AlphaFoldDB" id="A0A1J7J260"/>
<dbReference type="PROSITE" id="PS50011">
    <property type="entry name" value="PROTEIN_KINASE_DOM"/>
    <property type="match status" value="1"/>
</dbReference>
<dbReference type="SMART" id="SM00220">
    <property type="entry name" value="S_TKc"/>
    <property type="match status" value="1"/>
</dbReference>
<dbReference type="GO" id="GO:0005524">
    <property type="term" value="F:ATP binding"/>
    <property type="evidence" value="ECO:0007669"/>
    <property type="project" value="UniProtKB-UniRule"/>
</dbReference>
<dbReference type="InParanoid" id="A0A1J7J260"/>
<dbReference type="PANTHER" id="PTHR45646">
    <property type="entry name" value="SERINE/THREONINE-PROTEIN KINASE DOA-RELATED"/>
    <property type="match status" value="1"/>
</dbReference>
<dbReference type="Proteomes" id="UP000182658">
    <property type="component" value="Unassembled WGS sequence"/>
</dbReference>
<feature type="binding site" evidence="6">
    <location>
        <position position="70"/>
    </location>
    <ligand>
        <name>ATP</name>
        <dbReference type="ChEBI" id="CHEBI:30616"/>
    </ligand>
</feature>
<evidence type="ECO:0000256" key="6">
    <source>
        <dbReference type="PROSITE-ProRule" id="PRU10141"/>
    </source>
</evidence>
<evidence type="ECO:0000256" key="4">
    <source>
        <dbReference type="ARBA" id="ARBA00022777"/>
    </source>
</evidence>
<keyword evidence="9" id="KW-1185">Reference proteome</keyword>
<feature type="domain" description="Protein kinase" evidence="7">
    <location>
        <begin position="41"/>
        <end position="385"/>
    </location>
</feature>
<dbReference type="InterPro" id="IPR000719">
    <property type="entry name" value="Prot_kinase_dom"/>
</dbReference>
<evidence type="ECO:0000259" key="7">
    <source>
        <dbReference type="PROSITE" id="PS50011"/>
    </source>
</evidence>
<evidence type="ECO:0000256" key="3">
    <source>
        <dbReference type="ARBA" id="ARBA00022741"/>
    </source>
</evidence>